<evidence type="ECO:0000313" key="13">
    <source>
        <dbReference type="Proteomes" id="UP000483839"/>
    </source>
</evidence>
<accession>A0A6L6G9Z2</accession>
<dbReference type="InterPro" id="IPR050171">
    <property type="entry name" value="MFS_Transporters"/>
</dbReference>
<proteinExistence type="inferred from homology"/>
<evidence type="ECO:0000256" key="3">
    <source>
        <dbReference type="ARBA" id="ARBA00022448"/>
    </source>
</evidence>
<evidence type="ECO:0000256" key="6">
    <source>
        <dbReference type="ARBA" id="ARBA00022989"/>
    </source>
</evidence>
<keyword evidence="7" id="KW-0472">Membrane</keyword>
<dbReference type="InterPro" id="IPR018456">
    <property type="entry name" value="PTR2_symporter_CS"/>
</dbReference>
<comment type="similarity">
    <text evidence="2 10">Belongs to the major facilitator superfamily. Proton-dependent oligopeptide transporter (POT/PTR) (TC 2.A.17) family.</text>
</comment>
<keyword evidence="6" id="KW-1133">Transmembrane helix</keyword>
<sequence>MNHNESKTFFGHPRGLSTLFFTEMWERFSYYGMRAILLYYMYYSVSQGGLGFDKVTAASIMAIYGSLVYLASVIGGFISDRILGSRKSVLYGGILIMIGHIALATPFGKTALFISIALIILGTGFLKPNVSDMVGSLYDERDLRRDAGFSIFVFGINLGAFVAPALVGYLGQEINFHLGFSLAAVGMFFGLVQYVIDGKKYLPESSLHPTDPLSENEKAELKKKALVVSIIVAIILAFLKLVNLLTINTIINIFTAIAIIIPIYYFIKILSSNKISETERSRVWAYIPLFIASILFWSIEEQGSVVLALFADEQTRLYFNLFGHHINFPSSYFQSINPLFIMLYVPFFAWFWAKLGEKQPSAAKKFAYGLIVAGLSFVWMMLPGMLFGVHAKVSPMWLIISWAIVIVAEMLISPIGLSITTKLAPKAFQAQMMSIWFLSNASAQAINAQIVKFYTSGNEVAYYGIVGTITILFGFLLFFYVPRIDKLMAGIK</sequence>
<evidence type="ECO:0000256" key="7">
    <source>
        <dbReference type="ARBA" id="ARBA00023136"/>
    </source>
</evidence>
<organism evidence="12 13">
    <name type="scientific">Streptococcus uberis</name>
    <dbReference type="NCBI Taxonomy" id="1349"/>
    <lineage>
        <taxon>Bacteria</taxon>
        <taxon>Bacillati</taxon>
        <taxon>Bacillota</taxon>
        <taxon>Bacilli</taxon>
        <taxon>Lactobacillales</taxon>
        <taxon>Streptococcaceae</taxon>
        <taxon>Streptococcus</taxon>
    </lineage>
</organism>
<dbReference type="InterPro" id="IPR020846">
    <property type="entry name" value="MFS_dom"/>
</dbReference>
<evidence type="ECO:0000256" key="1">
    <source>
        <dbReference type="ARBA" id="ARBA00004651"/>
    </source>
</evidence>
<dbReference type="PROSITE" id="PS01023">
    <property type="entry name" value="PTR2_2"/>
    <property type="match status" value="1"/>
</dbReference>
<dbReference type="GO" id="GO:0071916">
    <property type="term" value="F:dipeptide transmembrane transporter activity"/>
    <property type="evidence" value="ECO:0007669"/>
    <property type="project" value="UniProtKB-ARBA"/>
</dbReference>
<reference evidence="12 13" key="1">
    <citation type="submission" date="2019-11" db="EMBL/GenBank/DDBJ databases">
        <title>Streptococcus uberis isolated from clinical mastitis cases on a southeastern Queensland dairy.</title>
        <authorList>
            <person name="Workentine M.L."/>
            <person name="Price R."/>
            <person name="Olchowy T."/>
        </authorList>
    </citation>
    <scope>NUCLEOTIDE SEQUENCE [LARGE SCALE GENOMIC DNA]</scope>
    <source>
        <strain evidence="12 13">OLC4459-A17</strain>
    </source>
</reference>
<gene>
    <name evidence="12" type="ORF">GKS16_08385</name>
</gene>
<dbReference type="CDD" id="cd17346">
    <property type="entry name" value="MFS_DtpA_like"/>
    <property type="match status" value="1"/>
</dbReference>
<keyword evidence="4" id="KW-1003">Cell membrane</keyword>
<comment type="subcellular location">
    <subcellularLocation>
        <location evidence="1">Cell membrane</location>
        <topology evidence="1">Multi-pass membrane protein</topology>
    </subcellularLocation>
    <subcellularLocation>
        <location evidence="10">Membrane</location>
        <topology evidence="10">Multi-pass membrane protein</topology>
    </subcellularLocation>
</comment>
<dbReference type="SUPFAM" id="SSF103473">
    <property type="entry name" value="MFS general substrate transporter"/>
    <property type="match status" value="1"/>
</dbReference>
<dbReference type="FunFam" id="1.20.1250.20:FF:000017">
    <property type="entry name" value="Dipeptide and tripeptide permease A"/>
    <property type="match status" value="1"/>
</dbReference>
<dbReference type="Proteomes" id="UP000483839">
    <property type="component" value="Unassembled WGS sequence"/>
</dbReference>
<dbReference type="AlphaFoldDB" id="A0A6L6G9Z2"/>
<name>A0A6L6G9Z2_STRUB</name>
<keyword evidence="3 10" id="KW-0813">Transport</keyword>
<evidence type="ECO:0000256" key="8">
    <source>
        <dbReference type="ARBA" id="ARBA00059575"/>
    </source>
</evidence>
<feature type="domain" description="Major facilitator superfamily (MFS) profile" evidence="11">
    <location>
        <begin position="1"/>
        <end position="201"/>
    </location>
</feature>
<evidence type="ECO:0000256" key="4">
    <source>
        <dbReference type="ARBA" id="ARBA00022475"/>
    </source>
</evidence>
<dbReference type="Pfam" id="PF00854">
    <property type="entry name" value="PTR2"/>
    <property type="match status" value="1"/>
</dbReference>
<dbReference type="PANTHER" id="PTHR23517:SF15">
    <property type="entry name" value="PROTON-DEPENDENT OLIGOPEPTIDE FAMILY TRANSPORT PROTEIN"/>
    <property type="match status" value="1"/>
</dbReference>
<dbReference type="Gene3D" id="1.20.1250.20">
    <property type="entry name" value="MFS general substrate transporter like domains"/>
    <property type="match status" value="1"/>
</dbReference>
<dbReference type="OMA" id="QMMGVWF"/>
<dbReference type="GO" id="GO:0042937">
    <property type="term" value="F:tripeptide transmembrane transporter activity"/>
    <property type="evidence" value="ECO:0007669"/>
    <property type="project" value="UniProtKB-ARBA"/>
</dbReference>
<dbReference type="InterPro" id="IPR000109">
    <property type="entry name" value="POT_fam"/>
</dbReference>
<evidence type="ECO:0000256" key="5">
    <source>
        <dbReference type="ARBA" id="ARBA00022692"/>
    </source>
</evidence>
<evidence type="ECO:0000256" key="10">
    <source>
        <dbReference type="RuleBase" id="RU003755"/>
    </source>
</evidence>
<evidence type="ECO:0000256" key="2">
    <source>
        <dbReference type="ARBA" id="ARBA00005982"/>
    </source>
</evidence>
<evidence type="ECO:0000313" key="12">
    <source>
        <dbReference type="EMBL" id="MTD02284.1"/>
    </source>
</evidence>
<dbReference type="InterPro" id="IPR036259">
    <property type="entry name" value="MFS_trans_sf"/>
</dbReference>
<dbReference type="PANTHER" id="PTHR23517">
    <property type="entry name" value="RESISTANCE PROTEIN MDTM, PUTATIVE-RELATED-RELATED"/>
    <property type="match status" value="1"/>
</dbReference>
<dbReference type="GO" id="GO:0035443">
    <property type="term" value="P:tripeptide transmembrane transport"/>
    <property type="evidence" value="ECO:0007669"/>
    <property type="project" value="UniProtKB-ARBA"/>
</dbReference>
<dbReference type="GO" id="GO:0015333">
    <property type="term" value="F:peptide:proton symporter activity"/>
    <property type="evidence" value="ECO:0007669"/>
    <property type="project" value="UniProtKB-ARBA"/>
</dbReference>
<comment type="function">
    <text evidence="8">Proton-dependent uptake of di- or tri-peptides.</text>
</comment>
<protein>
    <recommendedName>
        <fullName evidence="9">Di-/tripeptide transporter</fullName>
    </recommendedName>
</protein>
<dbReference type="InterPro" id="IPR005279">
    <property type="entry name" value="Dipep/tripep_permease"/>
</dbReference>
<dbReference type="EMBL" id="WLXI01000056">
    <property type="protein sequence ID" value="MTD02284.1"/>
    <property type="molecule type" value="Genomic_DNA"/>
</dbReference>
<dbReference type="NCBIfam" id="TIGR00924">
    <property type="entry name" value="yjdL_sub1_fam"/>
    <property type="match status" value="1"/>
</dbReference>
<dbReference type="RefSeq" id="WP_012658390.1">
    <property type="nucleotide sequence ID" value="NZ_BAABQE010000001.1"/>
</dbReference>
<evidence type="ECO:0000256" key="9">
    <source>
        <dbReference type="ARBA" id="ARBA00069644"/>
    </source>
</evidence>
<comment type="caution">
    <text evidence="12">The sequence shown here is derived from an EMBL/GenBank/DDBJ whole genome shotgun (WGS) entry which is preliminary data.</text>
</comment>
<dbReference type="PROSITE" id="PS50850">
    <property type="entry name" value="MFS"/>
    <property type="match status" value="1"/>
</dbReference>
<dbReference type="GO" id="GO:0005886">
    <property type="term" value="C:plasma membrane"/>
    <property type="evidence" value="ECO:0007669"/>
    <property type="project" value="UniProtKB-SubCell"/>
</dbReference>
<keyword evidence="5 10" id="KW-0812">Transmembrane</keyword>
<evidence type="ECO:0000259" key="11">
    <source>
        <dbReference type="PROSITE" id="PS50850"/>
    </source>
</evidence>